<accession>A0ABQ9W8K1</accession>
<dbReference type="EMBL" id="JASSZA010000002">
    <property type="protein sequence ID" value="KAK2117935.1"/>
    <property type="molecule type" value="Genomic_DNA"/>
</dbReference>
<feature type="repeat" description="TPR" evidence="3">
    <location>
        <begin position="20"/>
        <end position="53"/>
    </location>
</feature>
<name>A0ABQ9W8K1_SAGOE</name>
<dbReference type="PANTHER" id="PTHR45831:SF1">
    <property type="entry name" value="SMALL GLUTAMINE-RICH TETRATRICOPEPTIDE REPEAT-CONTAINING PROTEIN BETA"/>
    <property type="match status" value="1"/>
</dbReference>
<dbReference type="PROSITE" id="PS50005">
    <property type="entry name" value="TPR"/>
    <property type="match status" value="1"/>
</dbReference>
<keyword evidence="1" id="KW-0677">Repeat</keyword>
<proteinExistence type="predicted"/>
<dbReference type="InterPro" id="IPR011990">
    <property type="entry name" value="TPR-like_helical_dom_sf"/>
</dbReference>
<dbReference type="InterPro" id="IPR019734">
    <property type="entry name" value="TPR_rpt"/>
</dbReference>
<feature type="compositionally biased region" description="Basic and acidic residues" evidence="4">
    <location>
        <begin position="16"/>
        <end position="32"/>
    </location>
</feature>
<evidence type="ECO:0000256" key="2">
    <source>
        <dbReference type="ARBA" id="ARBA00022803"/>
    </source>
</evidence>
<evidence type="ECO:0000256" key="4">
    <source>
        <dbReference type="SAM" id="MobiDB-lite"/>
    </source>
</evidence>
<dbReference type="Gene3D" id="1.25.40.10">
    <property type="entry name" value="Tetratricopeptide repeat domain"/>
    <property type="match status" value="1"/>
</dbReference>
<evidence type="ECO:0000313" key="6">
    <source>
        <dbReference type="Proteomes" id="UP001266305"/>
    </source>
</evidence>
<evidence type="ECO:0000313" key="5">
    <source>
        <dbReference type="EMBL" id="KAK2117935.1"/>
    </source>
</evidence>
<keyword evidence="2 3" id="KW-0802">TPR repeat</keyword>
<keyword evidence="6" id="KW-1185">Reference proteome</keyword>
<dbReference type="Proteomes" id="UP001266305">
    <property type="component" value="Unassembled WGS sequence"/>
</dbReference>
<dbReference type="Pfam" id="PF13414">
    <property type="entry name" value="TPR_11"/>
    <property type="match status" value="1"/>
</dbReference>
<sequence>MVIREGVASGTGWGSSKREERDEDKEGNNHMKEENYAAAVDCYTQAIELDSNNAVYYCNSTALSPVPSLETCSSLPYSSLKLTQYNWH</sequence>
<organism evidence="5 6">
    <name type="scientific">Saguinus oedipus</name>
    <name type="common">Cotton-top tamarin</name>
    <name type="synonym">Oedipomidas oedipus</name>
    <dbReference type="NCBI Taxonomy" id="9490"/>
    <lineage>
        <taxon>Eukaryota</taxon>
        <taxon>Metazoa</taxon>
        <taxon>Chordata</taxon>
        <taxon>Craniata</taxon>
        <taxon>Vertebrata</taxon>
        <taxon>Euteleostomi</taxon>
        <taxon>Mammalia</taxon>
        <taxon>Eutheria</taxon>
        <taxon>Euarchontoglires</taxon>
        <taxon>Primates</taxon>
        <taxon>Haplorrhini</taxon>
        <taxon>Platyrrhini</taxon>
        <taxon>Cebidae</taxon>
        <taxon>Callitrichinae</taxon>
        <taxon>Saguinus</taxon>
    </lineage>
</organism>
<dbReference type="InterPro" id="IPR047150">
    <property type="entry name" value="SGT"/>
</dbReference>
<evidence type="ECO:0000256" key="1">
    <source>
        <dbReference type="ARBA" id="ARBA00022737"/>
    </source>
</evidence>
<comment type="caution">
    <text evidence="5">The sequence shown here is derived from an EMBL/GenBank/DDBJ whole genome shotgun (WGS) entry which is preliminary data.</text>
</comment>
<evidence type="ECO:0000256" key="3">
    <source>
        <dbReference type="PROSITE-ProRule" id="PRU00339"/>
    </source>
</evidence>
<protein>
    <submittedName>
        <fullName evidence="5">Uncharacterized protein</fullName>
    </submittedName>
</protein>
<gene>
    <name evidence="5" type="ORF">P7K49_004822</name>
</gene>
<feature type="region of interest" description="Disordered" evidence="4">
    <location>
        <begin position="1"/>
        <end position="32"/>
    </location>
</feature>
<dbReference type="SUPFAM" id="SSF48452">
    <property type="entry name" value="TPR-like"/>
    <property type="match status" value="1"/>
</dbReference>
<dbReference type="PANTHER" id="PTHR45831">
    <property type="entry name" value="LD24721P"/>
    <property type="match status" value="1"/>
</dbReference>
<reference evidence="5 6" key="1">
    <citation type="submission" date="2023-05" db="EMBL/GenBank/DDBJ databases">
        <title>B98-5 Cell Line De Novo Hybrid Assembly: An Optical Mapping Approach.</title>
        <authorList>
            <person name="Kananen K."/>
            <person name="Auerbach J.A."/>
            <person name="Kautto E."/>
            <person name="Blachly J.S."/>
        </authorList>
    </citation>
    <scope>NUCLEOTIDE SEQUENCE [LARGE SCALE GENOMIC DNA]</scope>
    <source>
        <strain evidence="5">B95-8</strain>
        <tissue evidence="5">Cell line</tissue>
    </source>
</reference>